<organism evidence="7 8">
    <name type="scientific">Blautia obeum</name>
    <dbReference type="NCBI Taxonomy" id="40520"/>
    <lineage>
        <taxon>Bacteria</taxon>
        <taxon>Bacillati</taxon>
        <taxon>Bacillota</taxon>
        <taxon>Clostridia</taxon>
        <taxon>Lachnospirales</taxon>
        <taxon>Lachnospiraceae</taxon>
        <taxon>Blautia</taxon>
    </lineage>
</organism>
<dbReference type="SUPFAM" id="SSF88946">
    <property type="entry name" value="Sigma2 domain of RNA polymerase sigma factors"/>
    <property type="match status" value="1"/>
</dbReference>
<proteinExistence type="inferred from homology"/>
<evidence type="ECO:0000256" key="2">
    <source>
        <dbReference type="ARBA" id="ARBA00023015"/>
    </source>
</evidence>
<dbReference type="PANTHER" id="PTHR43133">
    <property type="entry name" value="RNA POLYMERASE ECF-TYPE SIGMA FACTO"/>
    <property type="match status" value="1"/>
</dbReference>
<accession>A0A367FWM2</accession>
<dbReference type="InterPro" id="IPR014284">
    <property type="entry name" value="RNA_pol_sigma-70_dom"/>
</dbReference>
<protein>
    <submittedName>
        <fullName evidence="7">RNA polymerase subunit sigma-70</fullName>
    </submittedName>
</protein>
<dbReference type="Proteomes" id="UP000253208">
    <property type="component" value="Unassembled WGS sequence"/>
</dbReference>
<dbReference type="InterPro" id="IPR039425">
    <property type="entry name" value="RNA_pol_sigma-70-like"/>
</dbReference>
<dbReference type="InterPro" id="IPR007627">
    <property type="entry name" value="RNA_pol_sigma70_r2"/>
</dbReference>
<keyword evidence="2" id="KW-0805">Transcription regulation</keyword>
<dbReference type="PANTHER" id="PTHR43133:SF51">
    <property type="entry name" value="RNA POLYMERASE SIGMA FACTOR"/>
    <property type="match status" value="1"/>
</dbReference>
<dbReference type="EMBL" id="PSQG01000023">
    <property type="protein sequence ID" value="RCH42363.1"/>
    <property type="molecule type" value="Genomic_DNA"/>
</dbReference>
<dbReference type="Gene3D" id="1.10.1740.10">
    <property type="match status" value="1"/>
</dbReference>
<dbReference type="GO" id="GO:0003677">
    <property type="term" value="F:DNA binding"/>
    <property type="evidence" value="ECO:0007669"/>
    <property type="project" value="InterPro"/>
</dbReference>
<comment type="caution">
    <text evidence="7">The sequence shown here is derived from an EMBL/GenBank/DDBJ whole genome shotgun (WGS) entry which is preliminary data.</text>
</comment>
<evidence type="ECO:0000256" key="4">
    <source>
        <dbReference type="ARBA" id="ARBA00023163"/>
    </source>
</evidence>
<keyword evidence="4" id="KW-0804">Transcription</keyword>
<reference evidence="7 8" key="1">
    <citation type="submission" date="2018-02" db="EMBL/GenBank/DDBJ databases">
        <title>Complete genome sequencing of Faecalibacterium prausnitzii strains isolated from the human gut.</title>
        <authorList>
            <person name="Fitzgerald B.C."/>
            <person name="Shkoporov A.N."/>
            <person name="Ross P.R."/>
            <person name="Hill C."/>
        </authorList>
    </citation>
    <scope>NUCLEOTIDE SEQUENCE [LARGE SCALE GENOMIC DNA]</scope>
    <source>
        <strain evidence="7 8">APC942/31-1</strain>
    </source>
</reference>
<dbReference type="Gene3D" id="1.10.10.10">
    <property type="entry name" value="Winged helix-like DNA-binding domain superfamily/Winged helix DNA-binding domain"/>
    <property type="match status" value="1"/>
</dbReference>
<evidence type="ECO:0000259" key="5">
    <source>
        <dbReference type="Pfam" id="PF04542"/>
    </source>
</evidence>
<dbReference type="Pfam" id="PF04542">
    <property type="entry name" value="Sigma70_r2"/>
    <property type="match status" value="1"/>
</dbReference>
<dbReference type="Pfam" id="PF08281">
    <property type="entry name" value="Sigma70_r4_2"/>
    <property type="match status" value="1"/>
</dbReference>
<evidence type="ECO:0000259" key="6">
    <source>
        <dbReference type="Pfam" id="PF08281"/>
    </source>
</evidence>
<evidence type="ECO:0000256" key="3">
    <source>
        <dbReference type="ARBA" id="ARBA00023082"/>
    </source>
</evidence>
<evidence type="ECO:0000256" key="1">
    <source>
        <dbReference type="ARBA" id="ARBA00010641"/>
    </source>
</evidence>
<evidence type="ECO:0000313" key="8">
    <source>
        <dbReference type="Proteomes" id="UP000253208"/>
    </source>
</evidence>
<keyword evidence="3" id="KW-0731">Sigma factor</keyword>
<dbReference type="GO" id="GO:0006352">
    <property type="term" value="P:DNA-templated transcription initiation"/>
    <property type="evidence" value="ECO:0007669"/>
    <property type="project" value="InterPro"/>
</dbReference>
<dbReference type="InterPro" id="IPR013249">
    <property type="entry name" value="RNA_pol_sigma70_r4_t2"/>
</dbReference>
<dbReference type="AlphaFoldDB" id="A0A367FWM2"/>
<dbReference type="InterPro" id="IPR013324">
    <property type="entry name" value="RNA_pol_sigma_r3/r4-like"/>
</dbReference>
<gene>
    <name evidence="7" type="ORF">C4886_14500</name>
</gene>
<dbReference type="InterPro" id="IPR013325">
    <property type="entry name" value="RNA_pol_sigma_r2"/>
</dbReference>
<dbReference type="SUPFAM" id="SSF88659">
    <property type="entry name" value="Sigma3 and sigma4 domains of RNA polymerase sigma factors"/>
    <property type="match status" value="1"/>
</dbReference>
<dbReference type="NCBIfam" id="TIGR02937">
    <property type="entry name" value="sigma70-ECF"/>
    <property type="match status" value="1"/>
</dbReference>
<feature type="domain" description="RNA polymerase sigma factor 70 region 4 type 2" evidence="6">
    <location>
        <begin position="109"/>
        <end position="158"/>
    </location>
</feature>
<feature type="domain" description="RNA polymerase sigma-70 region 2" evidence="5">
    <location>
        <begin position="21"/>
        <end position="86"/>
    </location>
</feature>
<sequence>MNEVLIRKAKKGDKDAFCRLMDENVQSMYKIAAAYLKNDEDVADAIQDTILSCYENLRSLRKNRYFKTWLIRILINKCKDVIQKNKLVTFMDQIPETPFHEEYETIECLQALEPLDSKYRLVVILYYMEEFNIREISNILDLPENTVKSRLHRGRKKIAEIYGYKIKEERA</sequence>
<name>A0A367FWM2_9FIRM</name>
<evidence type="ECO:0000313" key="7">
    <source>
        <dbReference type="EMBL" id="RCH42363.1"/>
    </source>
</evidence>
<dbReference type="InterPro" id="IPR036388">
    <property type="entry name" value="WH-like_DNA-bd_sf"/>
</dbReference>
<dbReference type="GO" id="GO:0016987">
    <property type="term" value="F:sigma factor activity"/>
    <property type="evidence" value="ECO:0007669"/>
    <property type="project" value="UniProtKB-KW"/>
</dbReference>
<comment type="similarity">
    <text evidence="1">Belongs to the sigma-70 factor family. ECF subfamily.</text>
</comment>
<dbReference type="RefSeq" id="WP_114002663.1">
    <property type="nucleotide sequence ID" value="NZ_JBDMIE010000036.1"/>
</dbReference>
<dbReference type="CDD" id="cd06171">
    <property type="entry name" value="Sigma70_r4"/>
    <property type="match status" value="1"/>
</dbReference>